<dbReference type="EMBL" id="AP026708">
    <property type="protein sequence ID" value="BDQ34815.1"/>
    <property type="molecule type" value="Genomic_DNA"/>
</dbReference>
<evidence type="ECO:0000256" key="2">
    <source>
        <dbReference type="ARBA" id="ARBA00023125"/>
    </source>
</evidence>
<dbReference type="SMART" id="SM00857">
    <property type="entry name" value="Resolvase"/>
    <property type="match status" value="1"/>
</dbReference>
<reference evidence="6" key="1">
    <citation type="submission" date="2022-08" db="EMBL/GenBank/DDBJ databases">
        <title>Genome Sequence of the sulphate-reducing bacterium, Pseudodesulfovibrio portus JCM14722.</title>
        <authorList>
            <person name="Kondo R."/>
            <person name="Kataoka T."/>
        </authorList>
    </citation>
    <scope>NUCLEOTIDE SEQUENCE</scope>
    <source>
        <strain evidence="6">JCM 14722</strain>
    </source>
</reference>
<dbReference type="InterPro" id="IPR006119">
    <property type="entry name" value="Resolv_N"/>
</dbReference>
<proteinExistence type="predicted"/>
<evidence type="ECO:0000313" key="6">
    <source>
        <dbReference type="EMBL" id="BDQ34815.1"/>
    </source>
</evidence>
<dbReference type="InterPro" id="IPR050639">
    <property type="entry name" value="SSR_resolvase"/>
</dbReference>
<dbReference type="RefSeq" id="WP_264981705.1">
    <property type="nucleotide sequence ID" value="NZ_AP026708.1"/>
</dbReference>
<feature type="domain" description="Resolvase/invertase-type recombinase catalytic" evidence="5">
    <location>
        <begin position="4"/>
        <end position="140"/>
    </location>
</feature>
<dbReference type="Pfam" id="PF07508">
    <property type="entry name" value="Recombinase"/>
    <property type="match status" value="1"/>
</dbReference>
<keyword evidence="3" id="KW-0233">DNA recombination</keyword>
<organism evidence="6 7">
    <name type="scientific">Pseudodesulfovibrio portus</name>
    <dbReference type="NCBI Taxonomy" id="231439"/>
    <lineage>
        <taxon>Bacteria</taxon>
        <taxon>Pseudomonadati</taxon>
        <taxon>Thermodesulfobacteriota</taxon>
        <taxon>Desulfovibrionia</taxon>
        <taxon>Desulfovibrionales</taxon>
        <taxon>Desulfovibrionaceae</taxon>
    </lineage>
</organism>
<evidence type="ECO:0000256" key="4">
    <source>
        <dbReference type="PROSITE-ProRule" id="PRU10137"/>
    </source>
</evidence>
<dbReference type="Gene3D" id="3.90.1750.20">
    <property type="entry name" value="Putative Large Serine Recombinase, Chain B, Domain 2"/>
    <property type="match status" value="1"/>
</dbReference>
<dbReference type="SUPFAM" id="SSF53041">
    <property type="entry name" value="Resolvase-like"/>
    <property type="match status" value="1"/>
</dbReference>
<dbReference type="PANTHER" id="PTHR30461">
    <property type="entry name" value="DNA-INVERTASE FROM LAMBDOID PROPHAGE"/>
    <property type="match status" value="1"/>
</dbReference>
<evidence type="ECO:0000256" key="1">
    <source>
        <dbReference type="ARBA" id="ARBA00022908"/>
    </source>
</evidence>
<keyword evidence="2" id="KW-0238">DNA-binding</keyword>
<dbReference type="PROSITE" id="PS00397">
    <property type="entry name" value="RECOMBINASES_1"/>
    <property type="match status" value="1"/>
</dbReference>
<feature type="active site" description="O-(5'-phospho-DNA)-serine intermediate" evidence="4">
    <location>
        <position position="12"/>
    </location>
</feature>
<dbReference type="InterPro" id="IPR006118">
    <property type="entry name" value="Recombinase_CS"/>
</dbReference>
<dbReference type="InterPro" id="IPR036162">
    <property type="entry name" value="Resolvase-like_N_sf"/>
</dbReference>
<gene>
    <name evidence="6" type="ORF">JCM14722_23570</name>
</gene>
<name>A0ABN6RUM5_9BACT</name>
<dbReference type="Pfam" id="PF00239">
    <property type="entry name" value="Resolvase"/>
    <property type="match status" value="1"/>
</dbReference>
<evidence type="ECO:0000259" key="5">
    <source>
        <dbReference type="PROSITE" id="PS51736"/>
    </source>
</evidence>
<dbReference type="CDD" id="cd00338">
    <property type="entry name" value="Ser_Recombinase"/>
    <property type="match status" value="1"/>
</dbReference>
<dbReference type="InterPro" id="IPR011109">
    <property type="entry name" value="DNA_bind_recombinase_dom"/>
</dbReference>
<dbReference type="Proteomes" id="UP001061361">
    <property type="component" value="Chromosome"/>
</dbReference>
<evidence type="ECO:0000256" key="3">
    <source>
        <dbReference type="ARBA" id="ARBA00023172"/>
    </source>
</evidence>
<protein>
    <submittedName>
        <fullName evidence="6">Resolvase</fullName>
    </submittedName>
</protein>
<keyword evidence="7" id="KW-1185">Reference proteome</keyword>
<sequence>MVNKFISYLRVSTAKQGKSGLGLEAQRTAVIEYLNGGQHELIHEYVEVESGKKDNRPELRKALKHCKVTGAILVIAKLDRLSRNARFLLELQESRVSFICADMPEANEMTIQIMAVMAQHERKMISQRTKAALAAAKARGVKLGNPHGAKYLQGLGNSEAVTQIKKEAHERAEDLREIIEDIQQNGITSVRGIASELTARGIRTPRGGKWHPTSVARLLKRLGE</sequence>
<evidence type="ECO:0000313" key="7">
    <source>
        <dbReference type="Proteomes" id="UP001061361"/>
    </source>
</evidence>
<dbReference type="Gene3D" id="3.40.50.1390">
    <property type="entry name" value="Resolvase, N-terminal catalytic domain"/>
    <property type="match status" value="1"/>
</dbReference>
<dbReference type="PANTHER" id="PTHR30461:SF2">
    <property type="entry name" value="SERINE RECOMBINASE PINE-RELATED"/>
    <property type="match status" value="1"/>
</dbReference>
<dbReference type="PROSITE" id="PS51736">
    <property type="entry name" value="RECOMBINASES_3"/>
    <property type="match status" value="1"/>
</dbReference>
<accession>A0ABN6RUM5</accession>
<keyword evidence="1" id="KW-0229">DNA integration</keyword>
<dbReference type="InterPro" id="IPR038109">
    <property type="entry name" value="DNA_bind_recomb_sf"/>
</dbReference>